<dbReference type="Proteomes" id="UP001278500">
    <property type="component" value="Unassembled WGS sequence"/>
</dbReference>
<feature type="compositionally biased region" description="Polar residues" evidence="1">
    <location>
        <begin position="1"/>
        <end position="13"/>
    </location>
</feature>
<name>A0AAE0JKN0_9PEZI</name>
<sequence>MNDPFQSDNDTNSPPFPSPRQGWEEDPIATYYLRALNREIRALKSDYDLACSCHTYIKMAVLSLRLYLHEWEGLMGEVMGCSDSETEGKLVGSEGVGYEGLKGLDGYREVLELMDMRTYFTFPIYLLPYLQDLPQLLPSASLSSRDNAAFDVSWLSSGEGCG</sequence>
<dbReference type="AlphaFoldDB" id="A0AAE0JKN0"/>
<feature type="region of interest" description="Disordered" evidence="1">
    <location>
        <begin position="1"/>
        <end position="23"/>
    </location>
</feature>
<organism evidence="2 3">
    <name type="scientific">Neurospora tetraspora</name>
    <dbReference type="NCBI Taxonomy" id="94610"/>
    <lineage>
        <taxon>Eukaryota</taxon>
        <taxon>Fungi</taxon>
        <taxon>Dikarya</taxon>
        <taxon>Ascomycota</taxon>
        <taxon>Pezizomycotina</taxon>
        <taxon>Sordariomycetes</taxon>
        <taxon>Sordariomycetidae</taxon>
        <taxon>Sordariales</taxon>
        <taxon>Sordariaceae</taxon>
        <taxon>Neurospora</taxon>
    </lineage>
</organism>
<accession>A0AAE0JKN0</accession>
<proteinExistence type="predicted"/>
<evidence type="ECO:0000256" key="1">
    <source>
        <dbReference type="SAM" id="MobiDB-lite"/>
    </source>
</evidence>
<protein>
    <submittedName>
        <fullName evidence="2">Uncharacterized protein</fullName>
    </submittedName>
</protein>
<reference evidence="2" key="1">
    <citation type="journal article" date="2023" name="Mol. Phylogenet. Evol.">
        <title>Genome-scale phylogeny and comparative genomics of the fungal order Sordariales.</title>
        <authorList>
            <person name="Hensen N."/>
            <person name="Bonometti L."/>
            <person name="Westerberg I."/>
            <person name="Brannstrom I.O."/>
            <person name="Guillou S."/>
            <person name="Cros-Aarteil S."/>
            <person name="Calhoun S."/>
            <person name="Haridas S."/>
            <person name="Kuo A."/>
            <person name="Mondo S."/>
            <person name="Pangilinan J."/>
            <person name="Riley R."/>
            <person name="LaButti K."/>
            <person name="Andreopoulos B."/>
            <person name="Lipzen A."/>
            <person name="Chen C."/>
            <person name="Yan M."/>
            <person name="Daum C."/>
            <person name="Ng V."/>
            <person name="Clum A."/>
            <person name="Steindorff A."/>
            <person name="Ohm R.A."/>
            <person name="Martin F."/>
            <person name="Silar P."/>
            <person name="Natvig D.O."/>
            <person name="Lalanne C."/>
            <person name="Gautier V."/>
            <person name="Ament-Velasquez S.L."/>
            <person name="Kruys A."/>
            <person name="Hutchinson M.I."/>
            <person name="Powell A.J."/>
            <person name="Barry K."/>
            <person name="Miller A.N."/>
            <person name="Grigoriev I.V."/>
            <person name="Debuchy R."/>
            <person name="Gladieux P."/>
            <person name="Hiltunen Thoren M."/>
            <person name="Johannesson H."/>
        </authorList>
    </citation>
    <scope>NUCLEOTIDE SEQUENCE</scope>
    <source>
        <strain evidence="2">CBS 560.94</strain>
    </source>
</reference>
<dbReference type="RefSeq" id="XP_062684398.1">
    <property type="nucleotide sequence ID" value="XM_062824210.1"/>
</dbReference>
<comment type="caution">
    <text evidence="2">The sequence shown here is derived from an EMBL/GenBank/DDBJ whole genome shotgun (WGS) entry which is preliminary data.</text>
</comment>
<dbReference type="GeneID" id="87861364"/>
<dbReference type="EMBL" id="JAUEPP010000002">
    <property type="protein sequence ID" value="KAK3351103.1"/>
    <property type="molecule type" value="Genomic_DNA"/>
</dbReference>
<reference evidence="2" key="2">
    <citation type="submission" date="2023-06" db="EMBL/GenBank/DDBJ databases">
        <authorList>
            <consortium name="Lawrence Berkeley National Laboratory"/>
            <person name="Haridas S."/>
            <person name="Hensen N."/>
            <person name="Bonometti L."/>
            <person name="Westerberg I."/>
            <person name="Brannstrom I.O."/>
            <person name="Guillou S."/>
            <person name="Cros-Aarteil S."/>
            <person name="Calhoun S."/>
            <person name="Kuo A."/>
            <person name="Mondo S."/>
            <person name="Pangilinan J."/>
            <person name="Riley R."/>
            <person name="Labutti K."/>
            <person name="Andreopoulos B."/>
            <person name="Lipzen A."/>
            <person name="Chen C."/>
            <person name="Yanf M."/>
            <person name="Daum C."/>
            <person name="Ng V."/>
            <person name="Clum A."/>
            <person name="Steindorff A."/>
            <person name="Ohm R."/>
            <person name="Martin F."/>
            <person name="Silar P."/>
            <person name="Natvig D."/>
            <person name="Lalanne C."/>
            <person name="Gautier V."/>
            <person name="Ament-Velasquez S.L."/>
            <person name="Kruys A."/>
            <person name="Hutchinson M.I."/>
            <person name="Powell A.J."/>
            <person name="Barry K."/>
            <person name="Miller A.N."/>
            <person name="Grigoriev I.V."/>
            <person name="Debuchy R."/>
            <person name="Gladieux P."/>
            <person name="Thoren M.H."/>
            <person name="Johannesson H."/>
        </authorList>
    </citation>
    <scope>NUCLEOTIDE SEQUENCE</scope>
    <source>
        <strain evidence="2">CBS 560.94</strain>
    </source>
</reference>
<evidence type="ECO:0000313" key="2">
    <source>
        <dbReference type="EMBL" id="KAK3351103.1"/>
    </source>
</evidence>
<evidence type="ECO:0000313" key="3">
    <source>
        <dbReference type="Proteomes" id="UP001278500"/>
    </source>
</evidence>
<keyword evidence="3" id="KW-1185">Reference proteome</keyword>
<gene>
    <name evidence="2" type="ORF">B0H65DRAFT_419458</name>
</gene>